<protein>
    <submittedName>
        <fullName evidence="2">Uncharacterized protein</fullName>
    </submittedName>
</protein>
<keyword evidence="1" id="KW-0812">Transmembrane</keyword>
<evidence type="ECO:0000313" key="2">
    <source>
        <dbReference type="EMBL" id="WVZ98528.1"/>
    </source>
</evidence>
<keyword evidence="1" id="KW-0472">Membrane</keyword>
<accession>A0AAQ3UVZ4</accession>
<dbReference type="AlphaFoldDB" id="A0AAQ3UVZ4"/>
<evidence type="ECO:0000313" key="3">
    <source>
        <dbReference type="Proteomes" id="UP001341281"/>
    </source>
</evidence>
<feature type="transmembrane region" description="Helical" evidence="1">
    <location>
        <begin position="27"/>
        <end position="47"/>
    </location>
</feature>
<organism evidence="2 3">
    <name type="scientific">Paspalum notatum var. saurae</name>
    <dbReference type="NCBI Taxonomy" id="547442"/>
    <lineage>
        <taxon>Eukaryota</taxon>
        <taxon>Viridiplantae</taxon>
        <taxon>Streptophyta</taxon>
        <taxon>Embryophyta</taxon>
        <taxon>Tracheophyta</taxon>
        <taxon>Spermatophyta</taxon>
        <taxon>Magnoliopsida</taxon>
        <taxon>Liliopsida</taxon>
        <taxon>Poales</taxon>
        <taxon>Poaceae</taxon>
        <taxon>PACMAD clade</taxon>
        <taxon>Panicoideae</taxon>
        <taxon>Andropogonodae</taxon>
        <taxon>Paspaleae</taxon>
        <taxon>Paspalinae</taxon>
        <taxon>Paspalum</taxon>
    </lineage>
</organism>
<proteinExistence type="predicted"/>
<gene>
    <name evidence="2" type="ORF">U9M48_043957</name>
</gene>
<dbReference type="EMBL" id="CP144754">
    <property type="protein sequence ID" value="WVZ98528.1"/>
    <property type="molecule type" value="Genomic_DNA"/>
</dbReference>
<dbReference type="Proteomes" id="UP001341281">
    <property type="component" value="Chromosome 10"/>
</dbReference>
<keyword evidence="1" id="KW-1133">Transmembrane helix</keyword>
<evidence type="ECO:0000256" key="1">
    <source>
        <dbReference type="SAM" id="Phobius"/>
    </source>
</evidence>
<sequence>MQEEAAAGPAGRKIISSFFAPFALHTILWYQLGLVTETLVGVSNILAARRGHKFVPDLCHSFSHSRGSWARIQASW</sequence>
<keyword evidence="3" id="KW-1185">Reference proteome</keyword>
<reference evidence="2 3" key="1">
    <citation type="submission" date="2024-02" db="EMBL/GenBank/DDBJ databases">
        <title>High-quality chromosome-scale genome assembly of Pensacola bahiagrass (Paspalum notatum Flugge var. saurae).</title>
        <authorList>
            <person name="Vega J.M."/>
            <person name="Podio M."/>
            <person name="Orjuela J."/>
            <person name="Siena L.A."/>
            <person name="Pessino S.C."/>
            <person name="Combes M.C."/>
            <person name="Mariac C."/>
            <person name="Albertini E."/>
            <person name="Pupilli F."/>
            <person name="Ortiz J.P.A."/>
            <person name="Leblanc O."/>
        </authorList>
    </citation>
    <scope>NUCLEOTIDE SEQUENCE [LARGE SCALE GENOMIC DNA]</scope>
    <source>
        <strain evidence="2">R1</strain>
        <tissue evidence="2">Leaf</tissue>
    </source>
</reference>
<name>A0AAQ3UVZ4_PASNO</name>